<evidence type="ECO:0000256" key="6">
    <source>
        <dbReference type="SAM" id="Phobius"/>
    </source>
</evidence>
<evidence type="ECO:0000256" key="1">
    <source>
        <dbReference type="ARBA" id="ARBA00004141"/>
    </source>
</evidence>
<comment type="caution">
    <text evidence="7">The sequence shown here is derived from an EMBL/GenBank/DDBJ whole genome shotgun (WGS) entry which is preliminary data.</text>
</comment>
<keyword evidence="2 6" id="KW-0812">Transmembrane</keyword>
<dbReference type="PANTHER" id="PTHR13285:SF18">
    <property type="entry name" value="PROTEIN-CYSTEINE N-PALMITOYLTRANSFERASE RASP"/>
    <property type="match status" value="1"/>
</dbReference>
<accession>A0AAD9KQC5</accession>
<evidence type="ECO:0000256" key="2">
    <source>
        <dbReference type="ARBA" id="ARBA00022692"/>
    </source>
</evidence>
<feature type="transmembrane region" description="Helical" evidence="6">
    <location>
        <begin position="363"/>
        <end position="381"/>
    </location>
</feature>
<feature type="transmembrane region" description="Helical" evidence="6">
    <location>
        <begin position="38"/>
        <end position="59"/>
    </location>
</feature>
<dbReference type="GO" id="GO:0005783">
    <property type="term" value="C:endoplasmic reticulum"/>
    <property type="evidence" value="ECO:0007669"/>
    <property type="project" value="TreeGrafter"/>
</dbReference>
<feature type="transmembrane region" description="Helical" evidence="6">
    <location>
        <begin position="115"/>
        <end position="140"/>
    </location>
</feature>
<dbReference type="Pfam" id="PF03062">
    <property type="entry name" value="MBOAT"/>
    <property type="match status" value="1"/>
</dbReference>
<proteinExistence type="inferred from homology"/>
<protein>
    <recommendedName>
        <fullName evidence="9">Protein-cysteine N-palmitoyltransferase Rasp</fullName>
    </recommendedName>
</protein>
<feature type="transmembrane region" description="Helical" evidence="6">
    <location>
        <begin position="206"/>
        <end position="229"/>
    </location>
</feature>
<keyword evidence="4 6" id="KW-0472">Membrane</keyword>
<dbReference type="GO" id="GO:0016020">
    <property type="term" value="C:membrane"/>
    <property type="evidence" value="ECO:0007669"/>
    <property type="project" value="UniProtKB-SubCell"/>
</dbReference>
<evidence type="ECO:0000313" key="7">
    <source>
        <dbReference type="EMBL" id="KAK2175409.1"/>
    </source>
</evidence>
<name>A0AAD9KQC5_RIDPI</name>
<dbReference type="InterPro" id="IPR051085">
    <property type="entry name" value="MB_O-acyltransferase"/>
</dbReference>
<evidence type="ECO:0000256" key="4">
    <source>
        <dbReference type="ARBA" id="ARBA00023136"/>
    </source>
</evidence>
<gene>
    <name evidence="7" type="ORF">NP493_734g02048</name>
</gene>
<comment type="subcellular location">
    <subcellularLocation>
        <location evidence="1">Membrane</location>
        <topology evidence="1">Multi-pass membrane protein</topology>
    </subcellularLocation>
</comment>
<comment type="similarity">
    <text evidence="5">Belongs to the membrane-bound acyltransferase family. HHAT subfamily.</text>
</comment>
<sequence>MGVLEKTEEYMEKETVKQSSHPRVSPYLQMGRLPRLEAWFNIIAWSGFVAYFCYSTYWASQEYVLKTRSPYLVPGYSFLGRIRYRFYILAQYGAVIVLYLMGYMAVLFLTVQCLVMFLVATVFRSALAVWAASGGFLVFLNTNRFIEYLINISGMSIDEPTQYYLILYALMTTNIRYTSFCLEQCKWGSEGKGEKARRRGFSFIDMLVYIFYLPVLFTGPLMTYDQFLLQTTLPRQPWTKSKVVNIVKDSLRVAFWILFIEITLHYFYFSALMSDPEVMDRLPRWALVGVGYCCGQFIMIKYVVIFGLPIIMTKFDQIKLADRPKCLSRIYLYSEIWKNFDVGLYRFMKRHIYVPVGGSRHGLLRQIIASFLCFVFIFVWHGMNYGILIWTILNYLGILLEAMASQVSTIPSVKAFERRLLSPTNSRRMRAFVTIPSFAMSIFSGFVFFGGAEVGPIYYNKIACYGPGIVAVIVVLYTSIQSSIEIAIFEAEKMKQN</sequence>
<evidence type="ECO:0000256" key="3">
    <source>
        <dbReference type="ARBA" id="ARBA00022989"/>
    </source>
</evidence>
<feature type="transmembrane region" description="Helical" evidence="6">
    <location>
        <begin position="250"/>
        <end position="269"/>
    </location>
</feature>
<feature type="transmembrane region" description="Helical" evidence="6">
    <location>
        <begin position="431"/>
        <end position="449"/>
    </location>
</feature>
<dbReference type="InterPro" id="IPR004299">
    <property type="entry name" value="MBOAT_fam"/>
</dbReference>
<feature type="transmembrane region" description="Helical" evidence="6">
    <location>
        <begin position="469"/>
        <end position="489"/>
    </location>
</feature>
<evidence type="ECO:0000256" key="5">
    <source>
        <dbReference type="ARBA" id="ARBA00038268"/>
    </source>
</evidence>
<feature type="transmembrane region" description="Helical" evidence="6">
    <location>
        <begin position="289"/>
        <end position="311"/>
    </location>
</feature>
<keyword evidence="8" id="KW-1185">Reference proteome</keyword>
<keyword evidence="3 6" id="KW-1133">Transmembrane helix</keyword>
<dbReference type="EMBL" id="JAODUO010000732">
    <property type="protein sequence ID" value="KAK2175409.1"/>
    <property type="molecule type" value="Genomic_DNA"/>
</dbReference>
<feature type="transmembrane region" description="Helical" evidence="6">
    <location>
        <begin position="86"/>
        <end position="109"/>
    </location>
</feature>
<evidence type="ECO:0008006" key="9">
    <source>
        <dbReference type="Google" id="ProtNLM"/>
    </source>
</evidence>
<dbReference type="PANTHER" id="PTHR13285">
    <property type="entry name" value="ACYLTRANSFERASE"/>
    <property type="match status" value="1"/>
</dbReference>
<reference evidence="7" key="1">
    <citation type="journal article" date="2023" name="Mol. Biol. Evol.">
        <title>Third-Generation Sequencing Reveals the Adaptive Role of the Epigenome in Three Deep-Sea Polychaetes.</title>
        <authorList>
            <person name="Perez M."/>
            <person name="Aroh O."/>
            <person name="Sun Y."/>
            <person name="Lan Y."/>
            <person name="Juniper S.K."/>
            <person name="Young C.R."/>
            <person name="Angers B."/>
            <person name="Qian P.Y."/>
        </authorList>
    </citation>
    <scope>NUCLEOTIDE SEQUENCE</scope>
    <source>
        <strain evidence="7">R07B-5</strain>
    </source>
</reference>
<organism evidence="7 8">
    <name type="scientific">Ridgeia piscesae</name>
    <name type="common">Tubeworm</name>
    <dbReference type="NCBI Taxonomy" id="27915"/>
    <lineage>
        <taxon>Eukaryota</taxon>
        <taxon>Metazoa</taxon>
        <taxon>Spiralia</taxon>
        <taxon>Lophotrochozoa</taxon>
        <taxon>Annelida</taxon>
        <taxon>Polychaeta</taxon>
        <taxon>Sedentaria</taxon>
        <taxon>Canalipalpata</taxon>
        <taxon>Sabellida</taxon>
        <taxon>Siboglinidae</taxon>
        <taxon>Ridgeia</taxon>
    </lineage>
</organism>
<dbReference type="Proteomes" id="UP001209878">
    <property type="component" value="Unassembled WGS sequence"/>
</dbReference>
<dbReference type="GO" id="GO:0016409">
    <property type="term" value="F:palmitoyltransferase activity"/>
    <property type="evidence" value="ECO:0007669"/>
    <property type="project" value="TreeGrafter"/>
</dbReference>
<evidence type="ECO:0000313" key="8">
    <source>
        <dbReference type="Proteomes" id="UP001209878"/>
    </source>
</evidence>
<dbReference type="AlphaFoldDB" id="A0AAD9KQC5"/>